<comment type="caution">
    <text evidence="1">The sequence shown here is derived from an EMBL/GenBank/DDBJ whole genome shotgun (WGS) entry which is preliminary data.</text>
</comment>
<evidence type="ECO:0000313" key="1">
    <source>
        <dbReference type="EMBL" id="KAA1125352.1"/>
    </source>
</evidence>
<protein>
    <submittedName>
        <fullName evidence="1">Uncharacterized protein</fullName>
    </submittedName>
</protein>
<evidence type="ECO:0000313" key="2">
    <source>
        <dbReference type="Proteomes" id="UP000325313"/>
    </source>
</evidence>
<accession>A0A5B0RIZ3</accession>
<organism evidence="1 2">
    <name type="scientific">Puccinia graminis f. sp. tritici</name>
    <dbReference type="NCBI Taxonomy" id="56615"/>
    <lineage>
        <taxon>Eukaryota</taxon>
        <taxon>Fungi</taxon>
        <taxon>Dikarya</taxon>
        <taxon>Basidiomycota</taxon>
        <taxon>Pucciniomycotina</taxon>
        <taxon>Pucciniomycetes</taxon>
        <taxon>Pucciniales</taxon>
        <taxon>Pucciniaceae</taxon>
        <taxon>Puccinia</taxon>
    </lineage>
</organism>
<proteinExistence type="predicted"/>
<sequence length="185" mass="20603">MMPKIFIIVKSIMSGKVKMPNSEHIHSGYKYSFYDAVVCDPKLTCALKEFPSDCQIDELLKLAEKRANILIEFTGMQKVPGEKISDSSLPCSSPVTSSKDDVSISITKQYYYKPHNHDQSDDNTNIAIKEAALIAGERHALDHELASHEETHESLESQTTQTSRVSIQSLLNPQCKLVGVIKNHG</sequence>
<dbReference type="AlphaFoldDB" id="A0A5B0RIZ3"/>
<dbReference type="Proteomes" id="UP000325313">
    <property type="component" value="Unassembled WGS sequence"/>
</dbReference>
<gene>
    <name evidence="1" type="ORF">PGTUg99_011695</name>
</gene>
<name>A0A5B0RIZ3_PUCGR</name>
<dbReference type="EMBL" id="VDEP01000179">
    <property type="protein sequence ID" value="KAA1125352.1"/>
    <property type="molecule type" value="Genomic_DNA"/>
</dbReference>
<reference evidence="1 2" key="1">
    <citation type="submission" date="2019-05" db="EMBL/GenBank/DDBJ databases">
        <title>Emergence of the Ug99 lineage of the wheat stem rust pathogen through somatic hybridization.</title>
        <authorList>
            <person name="Li F."/>
            <person name="Upadhyaya N.M."/>
            <person name="Sperschneider J."/>
            <person name="Matny O."/>
            <person name="Nguyen-Phuc H."/>
            <person name="Mago R."/>
            <person name="Raley C."/>
            <person name="Miller M.E."/>
            <person name="Silverstein K.A.T."/>
            <person name="Henningsen E."/>
            <person name="Hirsch C.D."/>
            <person name="Visser B."/>
            <person name="Pretorius Z.A."/>
            <person name="Steffenson B.J."/>
            <person name="Schwessinger B."/>
            <person name="Dodds P.N."/>
            <person name="Figueroa M."/>
        </authorList>
    </citation>
    <scope>NUCLEOTIDE SEQUENCE [LARGE SCALE GENOMIC DNA]</scope>
    <source>
        <strain evidence="1 2">Ug99</strain>
    </source>
</reference>